<sequence>MVYRHDTKVLGKYGFEKDQARVSEEEVRAPRWSVNEELFRAVLDTVIAGVSYLLMLAVMTMNVGYFMSVLGGVFLGSFLLGRYTGAAAAH</sequence>
<organism evidence="5 6">
    <name type="scientific">Zasmidium cellare</name>
    <name type="common">Wine cellar mold</name>
    <name type="synonym">Racodium cellare</name>
    <dbReference type="NCBI Taxonomy" id="395010"/>
    <lineage>
        <taxon>Eukaryota</taxon>
        <taxon>Fungi</taxon>
        <taxon>Dikarya</taxon>
        <taxon>Ascomycota</taxon>
        <taxon>Pezizomycotina</taxon>
        <taxon>Dothideomycetes</taxon>
        <taxon>Dothideomycetidae</taxon>
        <taxon>Mycosphaerellales</taxon>
        <taxon>Mycosphaerellaceae</taxon>
        <taxon>Zasmidium</taxon>
    </lineage>
</organism>
<evidence type="ECO:0000256" key="1">
    <source>
        <dbReference type="ARBA" id="ARBA00022692"/>
    </source>
</evidence>
<keyword evidence="4" id="KW-0187">Copper transport</keyword>
<feature type="transmembrane region" description="Helical" evidence="4">
    <location>
        <begin position="65"/>
        <end position="85"/>
    </location>
</feature>
<comment type="caution">
    <text evidence="5">The sequence shown here is derived from an EMBL/GenBank/DDBJ whole genome shotgun (WGS) entry which is preliminary data.</text>
</comment>
<keyword evidence="6" id="KW-1185">Reference proteome</keyword>
<keyword evidence="4" id="KW-0406">Ion transport</keyword>
<dbReference type="EMBL" id="JAXOVC010000006">
    <property type="protein sequence ID" value="KAK4500723.1"/>
    <property type="molecule type" value="Genomic_DNA"/>
</dbReference>
<dbReference type="Proteomes" id="UP001305779">
    <property type="component" value="Unassembled WGS sequence"/>
</dbReference>
<proteinExistence type="inferred from homology"/>
<keyword evidence="3 4" id="KW-0472">Membrane</keyword>
<comment type="similarity">
    <text evidence="4">Belongs to the copper transporter (Ctr) (TC 1.A.56) family. SLC31A subfamily.</text>
</comment>
<gene>
    <name evidence="5" type="ORF">PRZ48_008913</name>
</gene>
<evidence type="ECO:0000313" key="6">
    <source>
        <dbReference type="Proteomes" id="UP001305779"/>
    </source>
</evidence>
<evidence type="ECO:0000313" key="5">
    <source>
        <dbReference type="EMBL" id="KAK4500723.1"/>
    </source>
</evidence>
<dbReference type="PANTHER" id="PTHR12483:SF120">
    <property type="entry name" value="HIGH-AFFINITY COPPER TRANSPORTER CTRA2"/>
    <property type="match status" value="1"/>
</dbReference>
<accession>A0ABR0EI20</accession>
<reference evidence="5 6" key="1">
    <citation type="journal article" date="2023" name="G3 (Bethesda)">
        <title>A chromosome-level genome assembly of Zasmidium syzygii isolated from banana leaves.</title>
        <authorList>
            <person name="van Westerhoven A.C."/>
            <person name="Mehrabi R."/>
            <person name="Talebi R."/>
            <person name="Steentjes M.B.F."/>
            <person name="Corcolon B."/>
            <person name="Chong P.A."/>
            <person name="Kema G.H.J."/>
            <person name="Seidl M.F."/>
        </authorList>
    </citation>
    <scope>NUCLEOTIDE SEQUENCE [LARGE SCALE GENOMIC DNA]</scope>
    <source>
        <strain evidence="5 6">P124</strain>
    </source>
</reference>
<protein>
    <recommendedName>
        <fullName evidence="4">Copper transport protein</fullName>
    </recommendedName>
</protein>
<dbReference type="InterPro" id="IPR007274">
    <property type="entry name" value="Cop_transporter"/>
</dbReference>
<feature type="transmembrane region" description="Helical" evidence="4">
    <location>
        <begin position="38"/>
        <end position="59"/>
    </location>
</feature>
<name>A0ABR0EI20_ZASCE</name>
<keyword evidence="4" id="KW-0813">Transport</keyword>
<keyword evidence="2 4" id="KW-1133">Transmembrane helix</keyword>
<keyword evidence="1 4" id="KW-0812">Transmembrane</keyword>
<dbReference type="Pfam" id="PF04145">
    <property type="entry name" value="Ctr"/>
    <property type="match status" value="1"/>
</dbReference>
<dbReference type="PANTHER" id="PTHR12483">
    <property type="entry name" value="SOLUTE CARRIER FAMILY 31 COPPER TRANSPORTERS"/>
    <property type="match status" value="1"/>
</dbReference>
<evidence type="ECO:0000256" key="4">
    <source>
        <dbReference type="RuleBase" id="RU367022"/>
    </source>
</evidence>
<evidence type="ECO:0000256" key="2">
    <source>
        <dbReference type="ARBA" id="ARBA00022989"/>
    </source>
</evidence>
<keyword evidence="4" id="KW-0186">Copper</keyword>
<comment type="subcellular location">
    <subcellularLocation>
        <location evidence="4">Membrane</location>
        <topology evidence="4">Multi-pass membrane protein</topology>
    </subcellularLocation>
</comment>
<evidence type="ECO:0000256" key="3">
    <source>
        <dbReference type="ARBA" id="ARBA00023136"/>
    </source>
</evidence>